<feature type="compositionally biased region" description="Basic and acidic residues" evidence="1">
    <location>
        <begin position="952"/>
        <end position="971"/>
    </location>
</feature>
<feature type="region of interest" description="Disordered" evidence="1">
    <location>
        <begin position="536"/>
        <end position="558"/>
    </location>
</feature>
<feature type="region of interest" description="Disordered" evidence="1">
    <location>
        <begin position="1227"/>
        <end position="1256"/>
    </location>
</feature>
<proteinExistence type="predicted"/>
<feature type="domain" description="Large polyvalent protein-associated" evidence="3">
    <location>
        <begin position="1122"/>
        <end position="1260"/>
    </location>
</feature>
<dbReference type="RefSeq" id="WP_080858573.1">
    <property type="nucleotide sequence ID" value="NZ_CP077405.1"/>
</dbReference>
<dbReference type="Pfam" id="PF18799">
    <property type="entry name" value="LPD5"/>
    <property type="match status" value="1"/>
</dbReference>
<feature type="region of interest" description="Disordered" evidence="1">
    <location>
        <begin position="1515"/>
        <end position="1536"/>
    </location>
</feature>
<dbReference type="InterPro" id="IPR040651">
    <property type="entry name" value="LPD5"/>
</dbReference>
<comment type="caution">
    <text evidence="6">The sequence shown here is derived from an EMBL/GenBank/DDBJ whole genome shotgun (WGS) entry which is preliminary data.</text>
</comment>
<feature type="compositionally biased region" description="Low complexity" evidence="1">
    <location>
        <begin position="539"/>
        <end position="557"/>
    </location>
</feature>
<dbReference type="InterPro" id="IPR041131">
    <property type="entry name" value="MuF_C"/>
</dbReference>
<feature type="region of interest" description="Disordered" evidence="1">
    <location>
        <begin position="1731"/>
        <end position="1753"/>
    </location>
</feature>
<dbReference type="InterPro" id="IPR041047">
    <property type="entry name" value="LPD1"/>
</dbReference>
<evidence type="ECO:0000313" key="7">
    <source>
        <dbReference type="Proteomes" id="UP000192573"/>
    </source>
</evidence>
<feature type="compositionally biased region" description="Polar residues" evidence="1">
    <location>
        <begin position="757"/>
        <end position="767"/>
    </location>
</feature>
<dbReference type="Proteomes" id="UP000192573">
    <property type="component" value="Unassembled WGS sequence"/>
</dbReference>
<organism evidence="6 7">
    <name type="scientific">Citrobacter braakii</name>
    <dbReference type="NCBI Taxonomy" id="57706"/>
    <lineage>
        <taxon>Bacteria</taxon>
        <taxon>Pseudomonadati</taxon>
        <taxon>Pseudomonadota</taxon>
        <taxon>Gammaproteobacteria</taxon>
        <taxon>Enterobacterales</taxon>
        <taxon>Enterobacteriaceae</taxon>
        <taxon>Citrobacter</taxon>
        <taxon>Citrobacter freundii complex</taxon>
    </lineage>
</organism>
<dbReference type="Pfam" id="PF18857">
    <property type="entry name" value="LPD38"/>
    <property type="match status" value="1"/>
</dbReference>
<dbReference type="EMBL" id="NAEW01000001">
    <property type="protein sequence ID" value="OQM43463.1"/>
    <property type="molecule type" value="Genomic_DNA"/>
</dbReference>
<evidence type="ECO:0000256" key="1">
    <source>
        <dbReference type="SAM" id="MobiDB-lite"/>
    </source>
</evidence>
<dbReference type="Pfam" id="PF18819">
    <property type="entry name" value="MuF_C"/>
    <property type="match status" value="1"/>
</dbReference>
<feature type="region of interest" description="Disordered" evidence="1">
    <location>
        <begin position="936"/>
        <end position="971"/>
    </location>
</feature>
<dbReference type="InterPro" id="IPR040561">
    <property type="entry name" value="LPD38"/>
</dbReference>
<evidence type="ECO:0000259" key="2">
    <source>
        <dbReference type="Pfam" id="PF18796"/>
    </source>
</evidence>
<feature type="compositionally biased region" description="Polar residues" evidence="1">
    <location>
        <begin position="1520"/>
        <end position="1536"/>
    </location>
</feature>
<feature type="compositionally biased region" description="Basic and acidic residues" evidence="1">
    <location>
        <begin position="800"/>
        <end position="845"/>
    </location>
</feature>
<evidence type="ECO:0008006" key="8">
    <source>
        <dbReference type="Google" id="ProtNLM"/>
    </source>
</evidence>
<feature type="region of interest" description="Disordered" evidence="1">
    <location>
        <begin position="683"/>
        <end position="845"/>
    </location>
</feature>
<name>A0A1V8P4F9_CITBR</name>
<gene>
    <name evidence="6" type="ORF">BZK42_00760</name>
</gene>
<evidence type="ECO:0000259" key="3">
    <source>
        <dbReference type="Pfam" id="PF18799"/>
    </source>
</evidence>
<feature type="compositionally biased region" description="Basic and acidic residues" evidence="1">
    <location>
        <begin position="1742"/>
        <end position="1753"/>
    </location>
</feature>
<feature type="domain" description="Large polyvalent protein associated" evidence="5">
    <location>
        <begin position="2528"/>
        <end position="2732"/>
    </location>
</feature>
<evidence type="ECO:0000313" key="6">
    <source>
        <dbReference type="EMBL" id="OQM43463.1"/>
    </source>
</evidence>
<evidence type="ECO:0000259" key="5">
    <source>
        <dbReference type="Pfam" id="PF18857"/>
    </source>
</evidence>
<feature type="domain" description="Large polyvalent protein-associated" evidence="2">
    <location>
        <begin position="1419"/>
        <end position="1498"/>
    </location>
</feature>
<dbReference type="Pfam" id="PF18796">
    <property type="entry name" value="LPD1"/>
    <property type="match status" value="1"/>
</dbReference>
<evidence type="ECO:0000259" key="4">
    <source>
        <dbReference type="Pfam" id="PF18819"/>
    </source>
</evidence>
<accession>A0A1V8P4F9</accession>
<reference evidence="6 7" key="1">
    <citation type="submission" date="2017-03" db="EMBL/GenBank/DDBJ databases">
        <authorList>
            <person name="Afonso C.L."/>
            <person name="Miller P.J."/>
            <person name="Scott M.A."/>
            <person name="Spackman E."/>
            <person name="Goraichik I."/>
            <person name="Dimitrov K.M."/>
            <person name="Suarez D.L."/>
            <person name="Swayne D.E."/>
        </authorList>
    </citation>
    <scope>NUCLEOTIDE SEQUENCE [LARGE SCALE GENOMIC DNA]</scope>
    <source>
        <strain evidence="6 7">ATCC 51113</strain>
    </source>
</reference>
<protein>
    <recommendedName>
        <fullName evidence="8">Large polyvalent protein-associated domain-containing protein</fullName>
    </recommendedName>
</protein>
<sequence length="2844" mass="314823">MPLIPDVRPEAQKINPNRTDLNIEQPDEQPFDYHAYLDTLTPGNVKDYRTGANMKDYGIAVTSGAANLPEGVGALANFGGQWLEKKAGELSPDHFVAKSALSDIGGFLHKGGQALQEGVSDWKQDLESGYSEQAKNALEQGATGSIAGLTLNLANVFGDLGSMALTGGLEGIAAKGVTSALLRREAVSGLVRKGLTKEAAEKVADDAMEIAARKTAATQAGKTASKYGFIASGTADAQGNTAASAAQGVLNASPQELASSPTFVNLYQSVQSDPQYAHLSDADRVQVAKEQLANRVGMSVATDPKLLAVNIGSTMMGDKAVADMVLNGVSKSIVGGFTKGALREGTLNGLQSGYSQYAQNVARDEDAGIATDHMQGVAHATGEGTLLGGILGGGAGIVSGVRGRNSKPDMQRTDAAREAFDAKAQRAREMAQDSPHTKPADPVESYRQQFSGLSRDELLQHYTDADLAPENDVDAVYRKHASNSLLKEMERTDQLKGIVGEMQGKPRNEVLAEYRDLNEKEKRNETEQIRWEAARQVLKPQPKATEQPQQAEAPQKQSISVPTVRFGDDIPHIEITQGSPRPPERIEKVRSDNNYFSDARSAKNSDVFRNAEQTGLKPEIVKKGDRQYAVEMDNPQVSEDRARGVINTLAMGERIPDKPKTTDPMEIPAFMRDPRFRDFTDEPTEVQQHLTRRNAPTPEELVHEQMAKGDSGPTDNELAERPRLPSPGDIHPGQGYPMPGDVRHMPDEPPAGRGGRYTTTGEVQGQSYEKGRQSVSPEGVPRQGETFRGEQSYRELPAPEGREGGKTEHEQEMEDRRARLEEADRMVQAQQKHEKAAAEREKKHDEALASFLATKDGEMHRKRARNYLTSSIKSDGKITSVRELVENRVADGWRIREKDGTRRLEHPDGRFLFEKDIGKTAMDYADHLIEKHEMAAKAGEGENNPSQPEVQEPEKTESPRAAAEKSGEKIDDFGEVIHGAAKHRRAVLADDLNTDKTAEDYRTQPFSKLFPKPDYEKMAAEGTDNKTLAMLALLRNMIPAKPRASHRLNRWAKQVEEVRDTAGQLLDGSLPADKFIDRISQEKGSHYREIVNTWEMLHRLSPAQIEQASGYRVKTHAYSMFGGKEYSPPKVIHSLENDKGRSVLDSEDLNDLHKKAKAYFDQQSGSPKSADDKTKLDIYQHKRSGEVFIAYGKNKTVLQRGFKTPAEAREYTKTHRAGLLEKLNALREQSREEQRNASNRDRSGPDRREGDVTPEKFSDAFGFRGVQFGNYVEGPRRQSDLNRAYDSLMDMSDVLKVPAKALSLNGRLGLAFGARGKGGKNAAAAHYEPGQVAINLTKGNGAGSLAHEWFHALDNYFGQHDVARDSDVASGDRFMTARDTRGSLYQPEAYPVREEVYDAFMGVVKAVNNSGMRRRSLLLDDVRSKPYWSTYVEMSARAFERYVQDKAKAAGVENDYLVNIRKADDHGSPDTYAYPTNEELDGGIRQAFDKLFSTLKTRETDKGVAFYSRDGLERTPEGNVISQTGHSADTQTQGSSVRKVKTVARTVMDRIKDNDLNVRVVKSQAEAAELAGESLDNHGKVHAFYRPDEHEIVLVADNLPDGRTVREKLRHEIIHHAMENVVTPAEYKTIIDNVLKTRDSNNATIKDIWRKVDASYADESPQVQAGEFLAHMAEKHTPGKLGAAWNRIVSLVKAVLRRTGLLQPSDLNDIGYIRDTIRTLGQRVREGYVPRDGGEVSYSRTGKPDPFKVPEGEGERYRRDLAKAVKSHRSSDISITIGRTPPVLRHIGAPDLPLVISRDTVRKATNGVKHDVPMEVIEQLPELMHDPEAVYQSATEKNAVVMLFDAVDKNGDPVIGAVHLKADKKGLEINKIASVYGAFPSKLSKMDREGLALYKKQNPDNQSAGVLQLHGDSDHQGSGRNILSPDDIRKGPYYSRSRSALSPEETLAARFVRRVQDKFQVLKAVQDNIRNSGGKLDDSNNAYLAEELFHGKAENDLNVMKERYVKPLAKLLADYDIPQSALDEYLYARHASERNLHIAKINPKMPDGGSGMTNAEAAGIMDKIRRSGKQAQYDRLAGIVDDMLARRRELIKTAGLEKEGVVDAWQNAYKHYVPLKGQDADGALPRTGRGYVVSGKESKMAMGRNSKAQSPSTQAIQDLTESLIRNRKNEVGNAFLKLVQDNPDKDYWQVFTDDKPDTTRRIVEKNDPETGETIRQVEEMPVPMAMMSDRYFPTKKDGKTYYIKLHDERLAKAMKNMGPEVTGATLRAFGSINRFLSSVNTMYNPSFLVTNFGRDLQTAVMSIYGEQGRSDGLLVGKKMSALSVVRDSGIAMKAVYDSLRGNQRNGKTGEWQKLWKEFVEDGAKTGWFRINDLEGRMKEMDRLVAQAKGGWQGQSIQSWHAFFKLVEDGNNAVENALRLSAYKHGRDAGMSRQQAASLAKNLTVNFNRRGELGTVLNSLYMFANASVQGTANMIRALGRLEGSGPLLQRLRWSNLNRTQKLSLAAMGAGYLLGSLNRAGAGQDEDGVNWYDKVPDYVKEHNLVIMKSLFGGRQGEYWTFPLPYGYNMFYLLGGTIEGVGSGGIKPVKAAGNIIGGALGAFNPLGSEDSETLSGTLLKNLSPTLPRPFIDYVMNENFMGTQIRRQNAPWGTPKPDSTLGRRSTPEVYKSFANWLNTATGGSQYRSGAVDINPDSMKYWIDYISGGTGRFIGQTVDAAAKTYNGIGIPAQQVPFLGKLSGQVMPYADQQKMYDHIDELSQYNAELKSLSGADRAAFRNKYNGQLSMNGITHQSQLQLKNLRKQRDEVYSDPTLTARQQADRVLMIEQNMKKVVDRFNREYREKVGN</sequence>
<feature type="domain" description="Phage MuF C-terminal" evidence="4">
    <location>
        <begin position="1807"/>
        <end position="1895"/>
    </location>
</feature>